<evidence type="ECO:0000256" key="5">
    <source>
        <dbReference type="ARBA" id="ARBA00022989"/>
    </source>
</evidence>
<feature type="transmembrane region" description="Helical" evidence="7">
    <location>
        <begin position="466"/>
        <end position="486"/>
    </location>
</feature>
<evidence type="ECO:0000313" key="8">
    <source>
        <dbReference type="EMBL" id="MBL0372323.1"/>
    </source>
</evidence>
<evidence type="ECO:0000256" key="4">
    <source>
        <dbReference type="ARBA" id="ARBA00022692"/>
    </source>
</evidence>
<feature type="transmembrane region" description="Helical" evidence="7">
    <location>
        <begin position="413"/>
        <end position="431"/>
    </location>
</feature>
<dbReference type="GO" id="GO:0005886">
    <property type="term" value="C:plasma membrane"/>
    <property type="evidence" value="ECO:0007669"/>
    <property type="project" value="UniProtKB-SubCell"/>
</dbReference>
<comment type="subcellular location">
    <subcellularLocation>
        <location evidence="1">Cell membrane</location>
        <topology evidence="1">Multi-pass membrane protein</topology>
    </subcellularLocation>
</comment>
<evidence type="ECO:0000256" key="7">
    <source>
        <dbReference type="SAM" id="Phobius"/>
    </source>
</evidence>
<evidence type="ECO:0000256" key="6">
    <source>
        <dbReference type="ARBA" id="ARBA00023136"/>
    </source>
</evidence>
<keyword evidence="6 7" id="KW-0472">Membrane</keyword>
<dbReference type="EMBL" id="JAEQNC010000004">
    <property type="protein sequence ID" value="MBL0372323.1"/>
    <property type="molecule type" value="Genomic_DNA"/>
</dbReference>
<dbReference type="InterPro" id="IPR006726">
    <property type="entry name" value="PHBA_efflux_AaeB/fusaric-R"/>
</dbReference>
<dbReference type="Pfam" id="PF04632">
    <property type="entry name" value="FUSC"/>
    <property type="match status" value="1"/>
</dbReference>
<dbReference type="RefSeq" id="WP_201656764.1">
    <property type="nucleotide sequence ID" value="NZ_JAEQNC010000004.1"/>
</dbReference>
<dbReference type="AlphaFoldDB" id="A0A937CPC6"/>
<proteinExistence type="predicted"/>
<evidence type="ECO:0000256" key="2">
    <source>
        <dbReference type="ARBA" id="ARBA00022448"/>
    </source>
</evidence>
<reference evidence="8" key="1">
    <citation type="submission" date="2021-01" db="EMBL/GenBank/DDBJ databases">
        <title>Rhizobium sp. strain KVB221 16S ribosomal RNA gene Genome sequencing and assembly.</title>
        <authorList>
            <person name="Kang M."/>
        </authorList>
    </citation>
    <scope>NUCLEOTIDE SEQUENCE</scope>
    <source>
        <strain evidence="8">KVB221</strain>
    </source>
</reference>
<sequence>MTFARTDIADALSRRGFDVPRLGFNLRTAVAALIAVAIAWRLGLEHPQWAGMTVWSASLPVRGQLLEKSGYRLVGTVVGTVFGVGLVAYSHGNAAVLVAGLVLWIGLCVGAGNAVRGFLSYGTILAGYSAAMVALLDTPHPEQVFALGFDRFLTVAVGVLVALAIGWIFADRTQESGLALRVRRITARLLAELVSSLRGGATGSGDNHRAILSELADIDDVLEPHAAGSIKARRSIRAIRLLISAEVSVILRLKNGEIQSNTRLAEALEAFGSAIDAHRSPEDLLAALHDVEAAATTQSLTDLIDAIRIYIVDLPGEEASRASPLLPVLHRDWVGASQAGIRAASAMLAVGLLWLVTGWSIGPFMMLGVSVMASVFSPADNPAYIVRFVFIGQIIGACSAIALRWLAWPHAGGELELVAMMLPFMLVGPFLQSHRSTALMGFDYNMVLLLLSHPALPLAGTFGQSLAMAAAVVTGPLIAFIAYRLVFPTDLKRRRDTLVSMMVRELETMAGTAGVARHRDVWLARLNHRVLRLVRWSDKIGSGEMAEAEGGLAVLAVGNAILHMDELLREPGLAESAQRVVIAVLRRLKSLQHAPERAGRVLEIAAARITSEPAAQPELFRVAARYLAENAEFFRLR</sequence>
<comment type="caution">
    <text evidence="8">The sequence shown here is derived from an EMBL/GenBank/DDBJ whole genome shotgun (WGS) entry which is preliminary data.</text>
</comment>
<feature type="transmembrane region" description="Helical" evidence="7">
    <location>
        <begin position="148"/>
        <end position="170"/>
    </location>
</feature>
<accession>A0A937CPC6</accession>
<organism evidence="8 9">
    <name type="scientific">Rhizobium setariae</name>
    <dbReference type="NCBI Taxonomy" id="2801340"/>
    <lineage>
        <taxon>Bacteria</taxon>
        <taxon>Pseudomonadati</taxon>
        <taxon>Pseudomonadota</taxon>
        <taxon>Alphaproteobacteria</taxon>
        <taxon>Hyphomicrobiales</taxon>
        <taxon>Rhizobiaceae</taxon>
        <taxon>Rhizobium/Agrobacterium group</taxon>
        <taxon>Rhizobium</taxon>
    </lineage>
</organism>
<gene>
    <name evidence="8" type="ORF">JJB09_09810</name>
</gene>
<evidence type="ECO:0000313" key="9">
    <source>
        <dbReference type="Proteomes" id="UP000633219"/>
    </source>
</evidence>
<evidence type="ECO:0000256" key="3">
    <source>
        <dbReference type="ARBA" id="ARBA00022475"/>
    </source>
</evidence>
<dbReference type="Proteomes" id="UP000633219">
    <property type="component" value="Unassembled WGS sequence"/>
</dbReference>
<evidence type="ECO:0000256" key="1">
    <source>
        <dbReference type="ARBA" id="ARBA00004651"/>
    </source>
</evidence>
<dbReference type="GO" id="GO:0022857">
    <property type="term" value="F:transmembrane transporter activity"/>
    <property type="evidence" value="ECO:0007669"/>
    <property type="project" value="InterPro"/>
</dbReference>
<feature type="transmembrane region" description="Helical" evidence="7">
    <location>
        <begin position="94"/>
        <end position="112"/>
    </location>
</feature>
<dbReference type="PANTHER" id="PTHR30509:SF9">
    <property type="entry name" value="MULTIDRUG RESISTANCE PROTEIN MDTO"/>
    <property type="match status" value="1"/>
</dbReference>
<keyword evidence="9" id="KW-1185">Reference proteome</keyword>
<protein>
    <submittedName>
        <fullName evidence="8">FUSC family protein</fullName>
    </submittedName>
</protein>
<feature type="transmembrane region" description="Helical" evidence="7">
    <location>
        <begin position="388"/>
        <end position="407"/>
    </location>
</feature>
<name>A0A937CPC6_9HYPH</name>
<feature type="transmembrane region" description="Helical" evidence="7">
    <location>
        <begin position="24"/>
        <end position="43"/>
    </location>
</feature>
<feature type="transmembrane region" description="Helical" evidence="7">
    <location>
        <begin position="352"/>
        <end position="376"/>
    </location>
</feature>
<keyword evidence="5 7" id="KW-1133">Transmembrane helix</keyword>
<dbReference type="PANTHER" id="PTHR30509">
    <property type="entry name" value="P-HYDROXYBENZOIC ACID EFFLUX PUMP SUBUNIT-RELATED"/>
    <property type="match status" value="1"/>
</dbReference>
<keyword evidence="3" id="KW-1003">Cell membrane</keyword>
<feature type="transmembrane region" description="Helical" evidence="7">
    <location>
        <begin position="118"/>
        <end position="136"/>
    </location>
</feature>
<keyword evidence="4 7" id="KW-0812">Transmembrane</keyword>
<keyword evidence="2" id="KW-0813">Transport</keyword>